<dbReference type="Proteomes" id="UP000029228">
    <property type="component" value="Unassembled WGS sequence"/>
</dbReference>
<keyword evidence="2" id="KW-1185">Reference proteome</keyword>
<sequence>MLTFSLFARQAFVLQADNSFDFPQHTQQIPENLTFIAITYTL</sequence>
<evidence type="ECO:0000313" key="2">
    <source>
        <dbReference type="Proteomes" id="UP000029228"/>
    </source>
</evidence>
<evidence type="ECO:0000313" key="1">
    <source>
        <dbReference type="EMBL" id="GAL21485.1"/>
    </source>
</evidence>
<protein>
    <submittedName>
        <fullName evidence="1">Uncharacterized protein</fullName>
    </submittedName>
</protein>
<reference evidence="1 2" key="1">
    <citation type="submission" date="2014-09" db="EMBL/GenBank/DDBJ databases">
        <title>Vibrio maritimus JCM 19235. (C45) whole genome shotgun sequence.</title>
        <authorList>
            <person name="Sawabe T."/>
            <person name="Meirelles P."/>
            <person name="Nakanishi M."/>
            <person name="Sayaka M."/>
            <person name="Hattori M."/>
            <person name="Ohkuma M."/>
        </authorList>
    </citation>
    <scope>NUCLEOTIDE SEQUENCE [LARGE SCALE GENOMIC DNA]</scope>
    <source>
        <strain evidence="2">JCM19235</strain>
    </source>
</reference>
<dbReference type="STRING" id="990268.JCM19235_4967"/>
<dbReference type="AlphaFoldDB" id="A0A090S1B7"/>
<proteinExistence type="predicted"/>
<name>A0A090S1B7_9VIBR</name>
<dbReference type="EMBL" id="BBMR01000008">
    <property type="protein sequence ID" value="GAL21485.1"/>
    <property type="molecule type" value="Genomic_DNA"/>
</dbReference>
<gene>
    <name evidence="1" type="ORF">JCM19235_4967</name>
</gene>
<reference evidence="1 2" key="2">
    <citation type="submission" date="2014-09" db="EMBL/GenBank/DDBJ databases">
        <authorList>
            <consortium name="NBRP consortium"/>
            <person name="Sawabe T."/>
            <person name="Meirelles P."/>
            <person name="Nakanishi M."/>
            <person name="Sayaka M."/>
            <person name="Hattori M."/>
            <person name="Ohkuma M."/>
        </authorList>
    </citation>
    <scope>NUCLEOTIDE SEQUENCE [LARGE SCALE GENOMIC DNA]</scope>
    <source>
        <strain evidence="2">JCM19235</strain>
    </source>
</reference>
<accession>A0A090S1B7</accession>
<organism evidence="1 2">
    <name type="scientific">Vibrio maritimus</name>
    <dbReference type="NCBI Taxonomy" id="990268"/>
    <lineage>
        <taxon>Bacteria</taxon>
        <taxon>Pseudomonadati</taxon>
        <taxon>Pseudomonadota</taxon>
        <taxon>Gammaproteobacteria</taxon>
        <taxon>Vibrionales</taxon>
        <taxon>Vibrionaceae</taxon>
        <taxon>Vibrio</taxon>
    </lineage>
</organism>
<comment type="caution">
    <text evidence="1">The sequence shown here is derived from an EMBL/GenBank/DDBJ whole genome shotgun (WGS) entry which is preliminary data.</text>
</comment>